<dbReference type="Pfam" id="PF13378">
    <property type="entry name" value="MR_MLE_C"/>
    <property type="match status" value="1"/>
</dbReference>
<dbReference type="PANTHER" id="PTHR13794">
    <property type="entry name" value="ENOLASE SUPERFAMILY, MANDELATE RACEMASE"/>
    <property type="match status" value="1"/>
</dbReference>
<accession>A0A6D0DQE6</accession>
<name>A0A6D0DQE6_ECOLX</name>
<dbReference type="PANTHER" id="PTHR13794:SF58">
    <property type="entry name" value="MITOCHONDRIAL ENOLASE SUPERFAMILY MEMBER 1"/>
    <property type="match status" value="1"/>
</dbReference>
<gene>
    <name evidence="6" type="ORF">GQM13_21135</name>
    <name evidence="5" type="ORF">GQM21_24615</name>
</gene>
<comment type="cofactor">
    <cofactor evidence="1">
        <name>Mg(2+)</name>
        <dbReference type="ChEBI" id="CHEBI:18420"/>
    </cofactor>
</comment>
<evidence type="ECO:0000256" key="1">
    <source>
        <dbReference type="ARBA" id="ARBA00001946"/>
    </source>
</evidence>
<dbReference type="SMART" id="SM00922">
    <property type="entry name" value="MR_MLE"/>
    <property type="match status" value="1"/>
</dbReference>
<dbReference type="SUPFAM" id="SSF51604">
    <property type="entry name" value="Enolase C-terminal domain-like"/>
    <property type="match status" value="1"/>
</dbReference>
<evidence type="ECO:0000259" key="4">
    <source>
        <dbReference type="SMART" id="SM00922"/>
    </source>
</evidence>
<reference evidence="7 8" key="1">
    <citation type="submission" date="2019-12" db="EMBL/GenBank/DDBJ databases">
        <title>Enteriobacteria Tanzani isolates_10432.</title>
        <authorList>
            <person name="Subbiah M."/>
            <person name="Call D."/>
        </authorList>
    </citation>
    <scope>NUCLEOTIDE SEQUENCE [LARGE SCALE GENOMIC DNA]</scope>
    <source>
        <strain evidence="6 7">10432wG7</strain>
        <strain evidence="5 8">10432wG8</strain>
    </source>
</reference>
<sequence>MKITDIEIKSYLLPLDPPFNAAWDFKPRKQFCATVVQVHTDEGITGIGSGDLMLGFQGHEYLFQGHDPFDIERHNQILDNIDFHYGRCWPLDLALWDLMGKATGKPVYQLLGGKTDKVRAYLSWGEVAAPEVRAERAIRAVEEGFKAVKIRFHHADVRDDIKVVEAVRAAVGDKLEIMVDANQGWRMPHDIEKPWDLKKALQVAKELEKLNVYWLEEPLPHYDYDNMARLRQMTPLRIAGGEMNRRWHDVRDMCEKGSLDVFQMDVCYCGGITKARNYAEIIRASGSVFSPHTWGNGISLLANLHVAAGLDCATYLEYPYDAPAWSIERRDFLQTQETMTRVDKDGYFVLSDRPGLGFELDQQALQKYEIKQAVVW</sequence>
<organism evidence="6 7">
    <name type="scientific">Escherichia coli</name>
    <dbReference type="NCBI Taxonomy" id="562"/>
    <lineage>
        <taxon>Bacteria</taxon>
        <taxon>Pseudomonadati</taxon>
        <taxon>Pseudomonadota</taxon>
        <taxon>Gammaproteobacteria</taxon>
        <taxon>Enterobacterales</taxon>
        <taxon>Enterobacteriaceae</taxon>
        <taxon>Escherichia</taxon>
    </lineage>
</organism>
<dbReference type="SUPFAM" id="SSF54826">
    <property type="entry name" value="Enolase N-terminal domain-like"/>
    <property type="match status" value="1"/>
</dbReference>
<dbReference type="Gene3D" id="3.20.20.120">
    <property type="entry name" value="Enolase-like C-terminal domain"/>
    <property type="match status" value="1"/>
</dbReference>
<dbReference type="InterPro" id="IPR036849">
    <property type="entry name" value="Enolase-like_C_sf"/>
</dbReference>
<dbReference type="InterPro" id="IPR013341">
    <property type="entry name" value="Mandelate_racemase_N_dom"/>
</dbReference>
<dbReference type="EMBL" id="WTMQ01000009">
    <property type="protein sequence ID" value="MWL05923.1"/>
    <property type="molecule type" value="Genomic_DNA"/>
</dbReference>
<dbReference type="Proteomes" id="UP000462271">
    <property type="component" value="Unassembled WGS sequence"/>
</dbReference>
<evidence type="ECO:0000313" key="5">
    <source>
        <dbReference type="EMBL" id="MWL00302.1"/>
    </source>
</evidence>
<evidence type="ECO:0000256" key="3">
    <source>
        <dbReference type="ARBA" id="ARBA00022842"/>
    </source>
</evidence>
<dbReference type="InterPro" id="IPR029065">
    <property type="entry name" value="Enolase_C-like"/>
</dbReference>
<dbReference type="GO" id="GO:0000287">
    <property type="term" value="F:magnesium ion binding"/>
    <property type="evidence" value="ECO:0007669"/>
    <property type="project" value="TreeGrafter"/>
</dbReference>
<evidence type="ECO:0000313" key="7">
    <source>
        <dbReference type="Proteomes" id="UP000430081"/>
    </source>
</evidence>
<dbReference type="Proteomes" id="UP000430081">
    <property type="component" value="Unassembled WGS sequence"/>
</dbReference>
<feature type="domain" description="Mandelate racemase/muconate lactonizing enzyme C-terminal" evidence="4">
    <location>
        <begin position="130"/>
        <end position="237"/>
    </location>
</feature>
<keyword evidence="2" id="KW-0479">Metal-binding</keyword>
<dbReference type="CDD" id="cd03316">
    <property type="entry name" value="MR_like"/>
    <property type="match status" value="1"/>
</dbReference>
<dbReference type="EMBL" id="WTML01000197">
    <property type="protein sequence ID" value="MWL00302.1"/>
    <property type="molecule type" value="Genomic_DNA"/>
</dbReference>
<dbReference type="Gene3D" id="3.30.390.10">
    <property type="entry name" value="Enolase-like, N-terminal domain"/>
    <property type="match status" value="1"/>
</dbReference>
<dbReference type="InterPro" id="IPR046945">
    <property type="entry name" value="RHMD-like"/>
</dbReference>
<evidence type="ECO:0000313" key="8">
    <source>
        <dbReference type="Proteomes" id="UP000462271"/>
    </source>
</evidence>
<evidence type="ECO:0000313" key="6">
    <source>
        <dbReference type="EMBL" id="MWL05923.1"/>
    </source>
</evidence>
<keyword evidence="3" id="KW-0460">Magnesium</keyword>
<dbReference type="GO" id="GO:0016836">
    <property type="term" value="F:hydro-lyase activity"/>
    <property type="evidence" value="ECO:0007669"/>
    <property type="project" value="TreeGrafter"/>
</dbReference>
<proteinExistence type="predicted"/>
<dbReference type="SFLD" id="SFLDG00179">
    <property type="entry name" value="mandelate_racemase"/>
    <property type="match status" value="1"/>
</dbReference>
<dbReference type="AlphaFoldDB" id="A0A6D0DQE6"/>
<protein>
    <submittedName>
        <fullName evidence="6">Mandelate racemase/muconate lactonizing enzyme family protein</fullName>
    </submittedName>
</protein>
<evidence type="ECO:0000256" key="2">
    <source>
        <dbReference type="ARBA" id="ARBA00022723"/>
    </source>
</evidence>
<dbReference type="RefSeq" id="WP_089574567.1">
    <property type="nucleotide sequence ID" value="NZ_JAAFBO010000016.1"/>
</dbReference>
<comment type="caution">
    <text evidence="6">The sequence shown here is derived from an EMBL/GenBank/DDBJ whole genome shotgun (WGS) entry which is preliminary data.</text>
</comment>
<dbReference type="InterPro" id="IPR013342">
    <property type="entry name" value="Mandelate_racemase_C"/>
</dbReference>
<dbReference type="SFLD" id="SFLDS00001">
    <property type="entry name" value="Enolase"/>
    <property type="match status" value="1"/>
</dbReference>
<dbReference type="Pfam" id="PF02746">
    <property type="entry name" value="MR_MLE_N"/>
    <property type="match status" value="1"/>
</dbReference>
<dbReference type="GO" id="GO:0016052">
    <property type="term" value="P:carbohydrate catabolic process"/>
    <property type="evidence" value="ECO:0007669"/>
    <property type="project" value="TreeGrafter"/>
</dbReference>
<dbReference type="InterPro" id="IPR029017">
    <property type="entry name" value="Enolase-like_N"/>
</dbReference>